<dbReference type="InterPro" id="IPR020568">
    <property type="entry name" value="Ribosomal_Su5_D2-typ_SF"/>
</dbReference>
<dbReference type="SUPFAM" id="SSF54211">
    <property type="entry name" value="Ribosomal protein S5 domain 2-like"/>
    <property type="match status" value="1"/>
</dbReference>
<accession>A0A235BXV4</accession>
<evidence type="ECO:0000256" key="7">
    <source>
        <dbReference type="ARBA" id="ARBA00022840"/>
    </source>
</evidence>
<dbReference type="Pfam" id="PF13541">
    <property type="entry name" value="ChlI"/>
    <property type="match status" value="1"/>
</dbReference>
<dbReference type="CDD" id="cd01121">
    <property type="entry name" value="RadA_SMS_N"/>
    <property type="match status" value="1"/>
</dbReference>
<feature type="domain" description="RecA family profile 1" evidence="14">
    <location>
        <begin position="65"/>
        <end position="214"/>
    </location>
</feature>
<dbReference type="InterPro" id="IPR020588">
    <property type="entry name" value="RecA_ATP-bd"/>
</dbReference>
<evidence type="ECO:0000256" key="3">
    <source>
        <dbReference type="ARBA" id="ARBA00022763"/>
    </source>
</evidence>
<feature type="short sequence motif" description="RadA KNRFG motif" evidence="11">
    <location>
        <begin position="251"/>
        <end position="255"/>
    </location>
</feature>
<dbReference type="SUPFAM" id="SSF52540">
    <property type="entry name" value="P-loop containing nucleoside triphosphate hydrolases"/>
    <property type="match status" value="1"/>
</dbReference>
<dbReference type="Pfam" id="PF18073">
    <property type="entry name" value="Zn_ribbon_LapB"/>
    <property type="match status" value="1"/>
</dbReference>
<comment type="similarity">
    <text evidence="11 13">Belongs to the RecA family. RadA subfamily.</text>
</comment>
<keyword evidence="5" id="KW-0378">Hydrolase</keyword>
<dbReference type="EMBL" id="NOZP01000025">
    <property type="protein sequence ID" value="OYD17036.1"/>
    <property type="molecule type" value="Genomic_DNA"/>
</dbReference>
<keyword evidence="1 11" id="KW-0479">Metal-binding</keyword>
<dbReference type="GO" id="GO:0005829">
    <property type="term" value="C:cytosol"/>
    <property type="evidence" value="ECO:0007669"/>
    <property type="project" value="TreeGrafter"/>
</dbReference>
<evidence type="ECO:0000256" key="5">
    <source>
        <dbReference type="ARBA" id="ARBA00022801"/>
    </source>
</evidence>
<dbReference type="PRINTS" id="PR01874">
    <property type="entry name" value="DNAREPAIRADA"/>
</dbReference>
<keyword evidence="10 11" id="KW-0234">DNA repair</keyword>
<dbReference type="GO" id="GO:0008270">
    <property type="term" value="F:zinc ion binding"/>
    <property type="evidence" value="ECO:0007669"/>
    <property type="project" value="UniProtKB-KW"/>
</dbReference>
<dbReference type="Gene3D" id="3.40.50.300">
    <property type="entry name" value="P-loop containing nucleotide triphosphate hydrolases"/>
    <property type="match status" value="1"/>
</dbReference>
<comment type="function">
    <text evidence="11">Plays a role in repairing double-strand DNA breaks, probably involving stabilizing or processing branched DNA or blocked replication forks.</text>
</comment>
<feature type="binding site" evidence="11">
    <location>
        <begin position="94"/>
        <end position="101"/>
    </location>
    <ligand>
        <name>ATP</name>
        <dbReference type="ChEBI" id="CHEBI:30616"/>
    </ligand>
</feature>
<evidence type="ECO:0000256" key="4">
    <source>
        <dbReference type="ARBA" id="ARBA00022771"/>
    </source>
</evidence>
<dbReference type="HAMAP" id="MF_01498">
    <property type="entry name" value="RadA_bact"/>
    <property type="match status" value="1"/>
</dbReference>
<dbReference type="GO" id="GO:0000725">
    <property type="term" value="P:recombinational repair"/>
    <property type="evidence" value="ECO:0007669"/>
    <property type="project" value="UniProtKB-UniRule"/>
</dbReference>
<evidence type="ECO:0000256" key="9">
    <source>
        <dbReference type="ARBA" id="ARBA00023125"/>
    </source>
</evidence>
<dbReference type="FunFam" id="3.40.50.300:FF:000050">
    <property type="entry name" value="DNA repair protein RadA"/>
    <property type="match status" value="1"/>
</dbReference>
<evidence type="ECO:0000259" key="14">
    <source>
        <dbReference type="PROSITE" id="PS50162"/>
    </source>
</evidence>
<keyword evidence="4 13" id="KW-0863">Zinc-finger</keyword>
<organism evidence="15 16">
    <name type="scientific">candidate division WOR-3 bacterium JGI_Cruoil_03_51_56</name>
    <dbReference type="NCBI Taxonomy" id="1973747"/>
    <lineage>
        <taxon>Bacteria</taxon>
        <taxon>Bacteria division WOR-3</taxon>
    </lineage>
</organism>
<evidence type="ECO:0000313" key="15">
    <source>
        <dbReference type="EMBL" id="OYD17036.1"/>
    </source>
</evidence>
<comment type="function">
    <text evidence="13">DNA-dependent ATPase involved in processing of recombination intermediates, plays a role in repairing DNA breaks. Stimulates the branch migration of RecA-mediated strand transfer reactions, allowing the 3' invading strand to extend heteroduplex DNA faster. Binds ssDNA in the presence of ADP but not other nucleotides, has ATPase activity that is stimulated by ssDNA and various branched DNA structures, but inhibited by SSB. Does not have RecA's homology-searching function.</text>
</comment>
<feature type="region of interest" description="Lon-protease-like" evidence="11">
    <location>
        <begin position="350"/>
        <end position="455"/>
    </location>
</feature>
<dbReference type="Gene3D" id="3.30.230.10">
    <property type="match status" value="1"/>
</dbReference>
<comment type="caution">
    <text evidence="15">The sequence shown here is derived from an EMBL/GenBank/DDBJ whole genome shotgun (WGS) entry which is preliminary data.</text>
</comment>
<keyword evidence="3 11" id="KW-0227">DNA damage</keyword>
<evidence type="ECO:0000256" key="12">
    <source>
        <dbReference type="NCBIfam" id="TIGR00416"/>
    </source>
</evidence>
<evidence type="ECO:0000256" key="11">
    <source>
        <dbReference type="HAMAP-Rule" id="MF_01498"/>
    </source>
</evidence>
<keyword evidence="6 13" id="KW-0862">Zinc</keyword>
<keyword evidence="8 11" id="KW-0346">Stress response</keyword>
<dbReference type="InterPro" id="IPR003593">
    <property type="entry name" value="AAA+_ATPase"/>
</dbReference>
<dbReference type="InterPro" id="IPR014721">
    <property type="entry name" value="Ribsml_uS5_D2-typ_fold_subgr"/>
</dbReference>
<dbReference type="NCBIfam" id="TIGR00416">
    <property type="entry name" value="sms"/>
    <property type="match status" value="1"/>
</dbReference>
<evidence type="ECO:0000313" key="16">
    <source>
        <dbReference type="Proteomes" id="UP000215559"/>
    </source>
</evidence>
<evidence type="ECO:0000256" key="1">
    <source>
        <dbReference type="ARBA" id="ARBA00022723"/>
    </source>
</evidence>
<name>A0A235BXV4_UNCW3</name>
<keyword evidence="2 11" id="KW-0547">Nucleotide-binding</keyword>
<dbReference type="PANTHER" id="PTHR32472:SF10">
    <property type="entry name" value="DNA REPAIR PROTEIN RADA-LIKE PROTEIN"/>
    <property type="match status" value="1"/>
</dbReference>
<keyword evidence="7 11" id="KW-0067">ATP-binding</keyword>
<evidence type="ECO:0000256" key="10">
    <source>
        <dbReference type="ARBA" id="ARBA00023204"/>
    </source>
</evidence>
<dbReference type="InterPro" id="IPR004504">
    <property type="entry name" value="DNA_repair_RadA"/>
</dbReference>
<reference evidence="15 16" key="1">
    <citation type="submission" date="2017-07" db="EMBL/GenBank/DDBJ databases">
        <title>Recovery of genomes from metagenomes via a dereplication, aggregation, and scoring strategy.</title>
        <authorList>
            <person name="Sieber C.M."/>
            <person name="Probst A.J."/>
            <person name="Sharrar A."/>
            <person name="Thomas B.C."/>
            <person name="Hess M."/>
            <person name="Tringe S.G."/>
            <person name="Banfield J.F."/>
        </authorList>
    </citation>
    <scope>NUCLEOTIDE SEQUENCE [LARGE SCALE GENOMIC DNA]</scope>
    <source>
        <strain evidence="15">JGI_Cruoil_03_51_56</strain>
    </source>
</reference>
<dbReference type="GO" id="GO:0140664">
    <property type="term" value="F:ATP-dependent DNA damage sensor activity"/>
    <property type="evidence" value="ECO:0007669"/>
    <property type="project" value="InterPro"/>
</dbReference>
<dbReference type="PANTHER" id="PTHR32472">
    <property type="entry name" value="DNA REPAIR PROTEIN RADA"/>
    <property type="match status" value="1"/>
</dbReference>
<dbReference type="GO" id="GO:0003684">
    <property type="term" value="F:damaged DNA binding"/>
    <property type="evidence" value="ECO:0007669"/>
    <property type="project" value="InterPro"/>
</dbReference>
<dbReference type="GO" id="GO:0005524">
    <property type="term" value="F:ATP binding"/>
    <property type="evidence" value="ECO:0007669"/>
    <property type="project" value="UniProtKB-UniRule"/>
</dbReference>
<proteinExistence type="inferred from homology"/>
<evidence type="ECO:0000256" key="6">
    <source>
        <dbReference type="ARBA" id="ARBA00022833"/>
    </source>
</evidence>
<dbReference type="Proteomes" id="UP000215559">
    <property type="component" value="Unassembled WGS sequence"/>
</dbReference>
<evidence type="ECO:0000256" key="2">
    <source>
        <dbReference type="ARBA" id="ARBA00022741"/>
    </source>
</evidence>
<sequence>MKNTAFVCQNCGFETSRWVGRCPNCGQWNTMVEEKRIVKKTPRNRRVRTGPTPRPLKLTEIKTQQHQRQSTGIGELDRVLGGGLVPGSLLLIGGEPGIGKSTLTLQVCDRLAHADTKVLYISGEESVEQIRLRAERLRAENEGINLFCAVELDEIVEATNQTEPGLLVIDSIQSVFSSNLTSAPGSVSQVRECTAELLRMAKARTITTILIGHITKYGAIAGPKTLEHMVDTVLYFEGERFQQYRILRAVKNRFGSTNEIGVFEMGDAGLTEVNNPSRFFLSGRRPEVSGSAVTATVEGTRPLLVEIQALAARTPYAIPQHVATGFDGRRLSMLLCVLEHRAGVATAGKDVFLNIAGGLKIQEPAADLGVLAALASSVRNIPISPDTVFVGEVGLGGEVRSVARAEARINEAARLGFSKIILPRRNMTSKMKSSPGVKLLAVESVRQTLEKLGGT</sequence>
<protein>
    <recommendedName>
        <fullName evidence="11 12">DNA repair protein RadA</fullName>
    </recommendedName>
</protein>
<keyword evidence="9 11" id="KW-0238">DNA-binding</keyword>
<dbReference type="Pfam" id="PF13481">
    <property type="entry name" value="AAA_25"/>
    <property type="match status" value="1"/>
</dbReference>
<comment type="domain">
    <text evidence="11">The middle region has homology to RecA with ATPase motifs including the RadA KNRFG motif, while the C-terminus is homologous to Lon protease.</text>
</comment>
<dbReference type="AlphaFoldDB" id="A0A235BXV4"/>
<evidence type="ECO:0000256" key="13">
    <source>
        <dbReference type="RuleBase" id="RU003555"/>
    </source>
</evidence>
<dbReference type="InterPro" id="IPR027417">
    <property type="entry name" value="P-loop_NTPase"/>
</dbReference>
<gene>
    <name evidence="11" type="primary">radA</name>
    <name evidence="15" type="ORF">CH330_01080</name>
</gene>
<dbReference type="GO" id="GO:0016787">
    <property type="term" value="F:hydrolase activity"/>
    <property type="evidence" value="ECO:0007669"/>
    <property type="project" value="UniProtKB-KW"/>
</dbReference>
<evidence type="ECO:0000256" key="8">
    <source>
        <dbReference type="ARBA" id="ARBA00023016"/>
    </source>
</evidence>
<dbReference type="PROSITE" id="PS50162">
    <property type="entry name" value="RECA_2"/>
    <property type="match status" value="1"/>
</dbReference>
<dbReference type="SMART" id="SM00382">
    <property type="entry name" value="AAA"/>
    <property type="match status" value="1"/>
</dbReference>
<dbReference type="InterPro" id="IPR041166">
    <property type="entry name" value="Rubredoxin_2"/>
</dbReference>